<dbReference type="CDD" id="cd00152">
    <property type="entry name" value="PTX"/>
    <property type="match status" value="1"/>
</dbReference>
<evidence type="ECO:0000256" key="8">
    <source>
        <dbReference type="ARBA" id="ARBA00023157"/>
    </source>
</evidence>
<dbReference type="PROSITE" id="PS51828">
    <property type="entry name" value="PTX_2"/>
    <property type="match status" value="1"/>
</dbReference>
<keyword evidence="8" id="KW-1015">Disulfide bond</keyword>
<evidence type="ECO:0000313" key="14">
    <source>
        <dbReference type="Proteomes" id="UP000827986"/>
    </source>
</evidence>
<dbReference type="InterPro" id="IPR001759">
    <property type="entry name" value="PTX_dom"/>
</dbReference>
<dbReference type="SUPFAM" id="SSF49899">
    <property type="entry name" value="Concanavalin A-like lectins/glucanases"/>
    <property type="match status" value="1"/>
</dbReference>
<keyword evidence="6" id="KW-0732">Signal</keyword>
<evidence type="ECO:0000256" key="3">
    <source>
        <dbReference type="ARBA" id="ARBA00022486"/>
    </source>
</evidence>
<protein>
    <recommendedName>
        <fullName evidence="10">C-reactive protein</fullName>
    </recommendedName>
</protein>
<dbReference type="GO" id="GO:0045087">
    <property type="term" value="P:innate immune response"/>
    <property type="evidence" value="ECO:0007669"/>
    <property type="project" value="TreeGrafter"/>
</dbReference>
<evidence type="ECO:0000259" key="12">
    <source>
        <dbReference type="PROSITE" id="PS51828"/>
    </source>
</evidence>
<evidence type="ECO:0000256" key="11">
    <source>
        <dbReference type="PROSITE-ProRule" id="PRU01172"/>
    </source>
</evidence>
<dbReference type="PANTHER" id="PTHR45869">
    <property type="entry name" value="C-REACTIVE PROTEIN-RELATED"/>
    <property type="match status" value="1"/>
</dbReference>
<keyword evidence="14" id="KW-1185">Reference proteome</keyword>
<dbReference type="PANTHER" id="PTHR45869:SF7">
    <property type="entry name" value="C-REACTIVE PROTEIN"/>
    <property type="match status" value="1"/>
</dbReference>
<dbReference type="Pfam" id="PF00354">
    <property type="entry name" value="Pentaxin"/>
    <property type="match status" value="2"/>
</dbReference>
<dbReference type="Gene3D" id="2.60.120.200">
    <property type="match status" value="2"/>
</dbReference>
<dbReference type="AlphaFoldDB" id="A0A9D4B448"/>
<sequence>MCHPVAKAGEAAAELHRVPEILQLPRPALRPLLLCPQGHNDEILLCRESPTEYQMYMGGEPLTFSVPLSSCSTQWESSCLAWDLAQGWCSGSEQAKLRQEVLPRAELVIVLGKDQDSYWGSLDADQEFVGEKAEVKNMEKLQFWLLVIAGFSGAVAQTDLHGKVFVFPTATATAHVILKPRLDKPLQNLSVCLRFGCDLTRAYSLFSYATKAKDNDFLLFKPKPGELNLYVGGELVTFKVPEGRDTSTGWVHVCASWESATGIAELWVNGNPLPRKGLKKGYSVSNQGVLVLGQEQDTPGGNFDINQSFVGEITDVYMWDTLLSPDEVNLAMNNGVLPHLILDWRTLSYETKDYVVIKPSLLPVY</sequence>
<comment type="caution">
    <text evidence="13">The sequence shown here is derived from an EMBL/GenBank/DDBJ whole genome shotgun (WGS) entry which is preliminary data.</text>
</comment>
<name>A0A9D4B448_9SAUR</name>
<evidence type="ECO:0000313" key="13">
    <source>
        <dbReference type="EMBL" id="KAH1179761.1"/>
    </source>
</evidence>
<dbReference type="SMART" id="SM00159">
    <property type="entry name" value="PTX"/>
    <property type="match status" value="1"/>
</dbReference>
<proteinExistence type="inferred from homology"/>
<dbReference type="InterPro" id="IPR013320">
    <property type="entry name" value="ConA-like_dom_sf"/>
</dbReference>
<evidence type="ECO:0000256" key="9">
    <source>
        <dbReference type="ARBA" id="ARBA00038102"/>
    </source>
</evidence>
<comment type="subcellular location">
    <subcellularLocation>
        <location evidence="2">Secreted</location>
    </subcellularLocation>
</comment>
<feature type="domain" description="Pentraxin (PTX)" evidence="12">
    <location>
        <begin position="161"/>
        <end position="363"/>
    </location>
</feature>
<dbReference type="FunFam" id="2.60.120.200:FF:000070">
    <property type="entry name" value="Serum amyloid P-component"/>
    <property type="match status" value="1"/>
</dbReference>
<evidence type="ECO:0000256" key="7">
    <source>
        <dbReference type="ARBA" id="ARBA00022837"/>
    </source>
</evidence>
<accession>A0A9D4B448</accession>
<reference evidence="13" key="1">
    <citation type="submission" date="2021-09" db="EMBL/GenBank/DDBJ databases">
        <title>The genome of Mauremys mutica provides insights into the evolution of semi-aquatic lifestyle.</title>
        <authorList>
            <person name="Gong S."/>
            <person name="Gao Y."/>
        </authorList>
    </citation>
    <scope>NUCLEOTIDE SEQUENCE</scope>
    <source>
        <strain evidence="13">MM-2020</strain>
        <tissue evidence="13">Muscle</tissue>
    </source>
</reference>
<evidence type="ECO:0000256" key="10">
    <source>
        <dbReference type="ARBA" id="ARBA00040546"/>
    </source>
</evidence>
<dbReference type="GO" id="GO:0006953">
    <property type="term" value="P:acute-phase response"/>
    <property type="evidence" value="ECO:0007669"/>
    <property type="project" value="UniProtKB-KW"/>
</dbReference>
<dbReference type="EMBL" id="JAHDVG010000471">
    <property type="protein sequence ID" value="KAH1179761.1"/>
    <property type="molecule type" value="Genomic_DNA"/>
</dbReference>
<evidence type="ECO:0000256" key="5">
    <source>
        <dbReference type="ARBA" id="ARBA00022723"/>
    </source>
</evidence>
<keyword evidence="4" id="KW-0964">Secreted</keyword>
<dbReference type="InterPro" id="IPR051005">
    <property type="entry name" value="Pentraxin_domain"/>
</dbReference>
<keyword evidence="5" id="KW-0479">Metal-binding</keyword>
<keyword evidence="3" id="KW-0011">Acute phase</keyword>
<dbReference type="PRINTS" id="PR00895">
    <property type="entry name" value="PENTAXIN"/>
</dbReference>
<evidence type="ECO:0000256" key="1">
    <source>
        <dbReference type="ARBA" id="ARBA00001913"/>
    </source>
</evidence>
<dbReference type="Proteomes" id="UP000827986">
    <property type="component" value="Unassembled WGS sequence"/>
</dbReference>
<dbReference type="InterPro" id="IPR030476">
    <property type="entry name" value="Pentaxin_CS"/>
</dbReference>
<dbReference type="PROSITE" id="PS00289">
    <property type="entry name" value="PTX_1"/>
    <property type="match status" value="1"/>
</dbReference>
<comment type="caution">
    <text evidence="11">Lacks conserved residue(s) required for the propagation of feature annotation.</text>
</comment>
<evidence type="ECO:0000256" key="4">
    <source>
        <dbReference type="ARBA" id="ARBA00022525"/>
    </source>
</evidence>
<dbReference type="GO" id="GO:0005615">
    <property type="term" value="C:extracellular space"/>
    <property type="evidence" value="ECO:0007669"/>
    <property type="project" value="TreeGrafter"/>
</dbReference>
<comment type="similarity">
    <text evidence="9">Belongs to the pentraxin family.</text>
</comment>
<dbReference type="GO" id="GO:0001849">
    <property type="term" value="F:complement component C1q complex binding"/>
    <property type="evidence" value="ECO:0007669"/>
    <property type="project" value="TreeGrafter"/>
</dbReference>
<keyword evidence="7" id="KW-0106">Calcium</keyword>
<evidence type="ECO:0000256" key="6">
    <source>
        <dbReference type="ARBA" id="ARBA00022729"/>
    </source>
</evidence>
<organism evidence="13 14">
    <name type="scientific">Mauremys mutica</name>
    <name type="common">yellowpond turtle</name>
    <dbReference type="NCBI Taxonomy" id="74926"/>
    <lineage>
        <taxon>Eukaryota</taxon>
        <taxon>Metazoa</taxon>
        <taxon>Chordata</taxon>
        <taxon>Craniata</taxon>
        <taxon>Vertebrata</taxon>
        <taxon>Euteleostomi</taxon>
        <taxon>Archelosauria</taxon>
        <taxon>Testudinata</taxon>
        <taxon>Testudines</taxon>
        <taxon>Cryptodira</taxon>
        <taxon>Durocryptodira</taxon>
        <taxon>Testudinoidea</taxon>
        <taxon>Geoemydidae</taxon>
        <taxon>Geoemydinae</taxon>
        <taxon>Mauremys</taxon>
    </lineage>
</organism>
<gene>
    <name evidence="13" type="ORF">KIL84_005811</name>
</gene>
<comment type="cofactor">
    <cofactor evidence="1">
        <name>Ca(2+)</name>
        <dbReference type="ChEBI" id="CHEBI:29108"/>
    </cofactor>
</comment>
<evidence type="ECO:0000256" key="2">
    <source>
        <dbReference type="ARBA" id="ARBA00004613"/>
    </source>
</evidence>
<dbReference type="GO" id="GO:0046872">
    <property type="term" value="F:metal ion binding"/>
    <property type="evidence" value="ECO:0007669"/>
    <property type="project" value="UniProtKB-KW"/>
</dbReference>